<dbReference type="GO" id="GO:0016780">
    <property type="term" value="F:phosphotransferase activity, for other substituted phosphate groups"/>
    <property type="evidence" value="ECO:0007669"/>
    <property type="project" value="TreeGrafter"/>
</dbReference>
<dbReference type="PANTHER" id="PTHR30576:SF0">
    <property type="entry name" value="UNDECAPRENYL-PHOSPHATE N-ACETYLGALACTOSAMINYL 1-PHOSPHATE TRANSFERASE-RELATED"/>
    <property type="match status" value="1"/>
</dbReference>
<evidence type="ECO:0000256" key="5">
    <source>
        <dbReference type="ARBA" id="ARBA00022989"/>
    </source>
</evidence>
<evidence type="ECO:0000256" key="2">
    <source>
        <dbReference type="ARBA" id="ARBA00006464"/>
    </source>
</evidence>
<feature type="coiled-coil region" evidence="7">
    <location>
        <begin position="183"/>
        <end position="210"/>
    </location>
</feature>
<evidence type="ECO:0000259" key="9">
    <source>
        <dbReference type="Pfam" id="PF02397"/>
    </source>
</evidence>
<feature type="transmembrane region" description="Helical" evidence="8">
    <location>
        <begin position="64"/>
        <end position="84"/>
    </location>
</feature>
<evidence type="ECO:0000256" key="6">
    <source>
        <dbReference type="ARBA" id="ARBA00023136"/>
    </source>
</evidence>
<reference evidence="10 11" key="1">
    <citation type="journal article" date="2016" name="Nat. Commun.">
        <title>Thousands of microbial genomes shed light on interconnected biogeochemical processes in an aquifer system.</title>
        <authorList>
            <person name="Anantharaman K."/>
            <person name="Brown C.T."/>
            <person name="Hug L.A."/>
            <person name="Sharon I."/>
            <person name="Castelle C.J."/>
            <person name="Probst A.J."/>
            <person name="Thomas B.C."/>
            <person name="Singh A."/>
            <person name="Wilkins M.J."/>
            <person name="Karaoz U."/>
            <person name="Brodie E.L."/>
            <person name="Williams K.H."/>
            <person name="Hubbard S.S."/>
            <person name="Banfield J.F."/>
        </authorList>
    </citation>
    <scope>NUCLEOTIDE SEQUENCE [LARGE SCALE GENOMIC DNA]</scope>
</reference>
<dbReference type="Proteomes" id="UP000178599">
    <property type="component" value="Unassembled WGS sequence"/>
</dbReference>
<dbReference type="AlphaFoldDB" id="A0A1G2CNZ8"/>
<feature type="transmembrane region" description="Helical" evidence="8">
    <location>
        <begin position="30"/>
        <end position="52"/>
    </location>
</feature>
<evidence type="ECO:0000256" key="3">
    <source>
        <dbReference type="ARBA" id="ARBA00022679"/>
    </source>
</evidence>
<evidence type="ECO:0000256" key="1">
    <source>
        <dbReference type="ARBA" id="ARBA00004141"/>
    </source>
</evidence>
<sequence>MLSKKIPVYLINFINFLTSSMSISLKAKKIILLLGDIALFFGSLSILIYFRFPENFNRNFSLHFIPFSIILPIWLIAFYASSLYEYKILKNNINFLTNLAGTALISTLVSVFIFYFFPLLGITPKTNLFIFIAVFFSLEIIWREIFNLLINRHASENIILIGESQSAKEIEEFIRENPQFGYRLKIRLEDNNLKKHLENLEKNLSEQKIHLIIIPENIKKDLSFVKSIYKRLNLNLEVKSVSEFYEIIFQKVPLSEIKETWFLENLTRRRTVFEITKRFYDFSLALLLLIFLLPLYLLIIIFLKIFSRGPSIYSQKRIGKNEKEFILYKFRSMKVDAEADGQARWALPKDPRLTKIGAILRKTHLDELPQLLNILKGNLSFVGPRPERLEFIKELKELIPYYETRHLIKPGVTGWAQVNYRYGSSVEDAYEKLQYELFYIKNRSFALDLSIILKTLKTVFANPE</sequence>
<dbReference type="NCBIfam" id="TIGR03025">
    <property type="entry name" value="EPS_sugtrans"/>
    <property type="match status" value="1"/>
</dbReference>
<dbReference type="EMBL" id="MHLE01000010">
    <property type="protein sequence ID" value="OGZ03085.1"/>
    <property type="molecule type" value="Genomic_DNA"/>
</dbReference>
<dbReference type="InterPro" id="IPR003362">
    <property type="entry name" value="Bact_transf"/>
</dbReference>
<keyword evidence="3" id="KW-0808">Transferase</keyword>
<accession>A0A1G2CNZ8</accession>
<keyword evidence="4 8" id="KW-0812">Transmembrane</keyword>
<feature type="transmembrane region" description="Helical" evidence="8">
    <location>
        <begin position="96"/>
        <end position="117"/>
    </location>
</feature>
<comment type="subcellular location">
    <subcellularLocation>
        <location evidence="1">Membrane</location>
        <topology evidence="1">Multi-pass membrane protein</topology>
    </subcellularLocation>
</comment>
<dbReference type="GO" id="GO:0016020">
    <property type="term" value="C:membrane"/>
    <property type="evidence" value="ECO:0007669"/>
    <property type="project" value="UniProtKB-SubCell"/>
</dbReference>
<protein>
    <recommendedName>
        <fullName evidence="9">Bacterial sugar transferase domain-containing protein</fullName>
    </recommendedName>
</protein>
<dbReference type="Pfam" id="PF02397">
    <property type="entry name" value="Bac_transf"/>
    <property type="match status" value="1"/>
</dbReference>
<dbReference type="PANTHER" id="PTHR30576">
    <property type="entry name" value="COLANIC BIOSYNTHESIS UDP-GLUCOSE LIPID CARRIER TRANSFERASE"/>
    <property type="match status" value="1"/>
</dbReference>
<evidence type="ECO:0000313" key="11">
    <source>
        <dbReference type="Proteomes" id="UP000178599"/>
    </source>
</evidence>
<gene>
    <name evidence="10" type="ORF">A2390_02580</name>
</gene>
<evidence type="ECO:0000313" key="10">
    <source>
        <dbReference type="EMBL" id="OGZ03085.1"/>
    </source>
</evidence>
<feature type="transmembrane region" description="Helical" evidence="8">
    <location>
        <begin position="129"/>
        <end position="150"/>
    </location>
</feature>
<comment type="similarity">
    <text evidence="2">Belongs to the bacterial sugar transferase family.</text>
</comment>
<keyword evidence="6 8" id="KW-0472">Membrane</keyword>
<dbReference type="InterPro" id="IPR017475">
    <property type="entry name" value="EPS_sugar_tfrase"/>
</dbReference>
<evidence type="ECO:0000256" key="7">
    <source>
        <dbReference type="SAM" id="Coils"/>
    </source>
</evidence>
<keyword evidence="5 8" id="KW-1133">Transmembrane helix</keyword>
<keyword evidence="7" id="KW-0175">Coiled coil</keyword>
<organism evidence="10 11">
    <name type="scientific">Candidatus Liptonbacteria bacterium RIFOXYB1_FULL_36_10</name>
    <dbReference type="NCBI Taxonomy" id="1798654"/>
    <lineage>
        <taxon>Bacteria</taxon>
        <taxon>Candidatus Liptoniibacteriota</taxon>
    </lineage>
</organism>
<feature type="domain" description="Bacterial sugar transferase" evidence="9">
    <location>
        <begin position="277"/>
        <end position="460"/>
    </location>
</feature>
<evidence type="ECO:0000256" key="4">
    <source>
        <dbReference type="ARBA" id="ARBA00022692"/>
    </source>
</evidence>
<name>A0A1G2CNZ8_9BACT</name>
<proteinExistence type="inferred from homology"/>
<comment type="caution">
    <text evidence="10">The sequence shown here is derived from an EMBL/GenBank/DDBJ whole genome shotgun (WGS) entry which is preliminary data.</text>
</comment>
<feature type="transmembrane region" description="Helical" evidence="8">
    <location>
        <begin position="279"/>
        <end position="303"/>
    </location>
</feature>
<evidence type="ECO:0000256" key="8">
    <source>
        <dbReference type="SAM" id="Phobius"/>
    </source>
</evidence>